<comment type="caution">
    <text evidence="1">The sequence shown here is derived from an EMBL/GenBank/DDBJ whole genome shotgun (WGS) entry which is preliminary data.</text>
</comment>
<sequence>MSLPNRGQMTWKPDGTMSRVLYLRMKPHEQWRCYKDFPQYFIPDSPGNSQGYNTFVSLLRQQWQVM</sequence>
<reference evidence="1 2" key="1">
    <citation type="submission" date="2021-03" db="EMBL/GenBank/DDBJ databases">
        <title>Metabolic Capacity of the Antarctic Cyanobacterium Phormidium pseudopriestleyi that Sustains Oxygenic Photosynthesis in the Presence of Hydrogen Sulfide.</title>
        <authorList>
            <person name="Lumian J.E."/>
            <person name="Jungblut A.D."/>
            <person name="Dillon M.L."/>
            <person name="Hawes I."/>
            <person name="Doran P.T."/>
            <person name="Mackey T.J."/>
            <person name="Dick G.J."/>
            <person name="Grettenberger C.L."/>
            <person name="Sumner D.Y."/>
        </authorList>
    </citation>
    <scope>NUCLEOTIDE SEQUENCE [LARGE SCALE GENOMIC DNA]</scope>
    <source>
        <strain evidence="1 2">FRX01</strain>
    </source>
</reference>
<gene>
    <name evidence="1" type="ORF">J0895_18060</name>
</gene>
<organism evidence="1 2">
    <name type="scientific">Phormidium pseudopriestleyi FRX01</name>
    <dbReference type="NCBI Taxonomy" id="1759528"/>
    <lineage>
        <taxon>Bacteria</taxon>
        <taxon>Bacillati</taxon>
        <taxon>Cyanobacteriota</taxon>
        <taxon>Cyanophyceae</taxon>
        <taxon>Oscillatoriophycideae</taxon>
        <taxon>Oscillatoriales</taxon>
        <taxon>Oscillatoriaceae</taxon>
        <taxon>Phormidium</taxon>
    </lineage>
</organism>
<proteinExistence type="predicted"/>
<dbReference type="RefSeq" id="WP_207089402.1">
    <property type="nucleotide sequence ID" value="NZ_JAFLQW010000474.1"/>
</dbReference>
<evidence type="ECO:0000313" key="2">
    <source>
        <dbReference type="Proteomes" id="UP000664844"/>
    </source>
</evidence>
<evidence type="ECO:0000313" key="1">
    <source>
        <dbReference type="EMBL" id="MBO0350936.1"/>
    </source>
</evidence>
<protein>
    <recommendedName>
        <fullName evidence="3">Transposase</fullName>
    </recommendedName>
</protein>
<name>A0ABS3FWB6_9CYAN</name>
<dbReference type="EMBL" id="JAFLQW010000474">
    <property type="protein sequence ID" value="MBO0350936.1"/>
    <property type="molecule type" value="Genomic_DNA"/>
</dbReference>
<accession>A0ABS3FWB6</accession>
<evidence type="ECO:0008006" key="3">
    <source>
        <dbReference type="Google" id="ProtNLM"/>
    </source>
</evidence>
<keyword evidence="2" id="KW-1185">Reference proteome</keyword>
<dbReference type="Proteomes" id="UP000664844">
    <property type="component" value="Unassembled WGS sequence"/>
</dbReference>